<dbReference type="AlphaFoldDB" id="A0A418WYG7"/>
<dbReference type="Proteomes" id="UP000285190">
    <property type="component" value="Unassembled WGS sequence"/>
</dbReference>
<dbReference type="Gene3D" id="3.40.1350.10">
    <property type="match status" value="1"/>
</dbReference>
<dbReference type="InterPro" id="IPR011335">
    <property type="entry name" value="Restrct_endonuc-II-like"/>
</dbReference>
<dbReference type="EMBL" id="QYUN01000002">
    <property type="protein sequence ID" value="RJG05266.1"/>
    <property type="molecule type" value="Genomic_DNA"/>
</dbReference>
<evidence type="ECO:0000313" key="2">
    <source>
        <dbReference type="Proteomes" id="UP000285190"/>
    </source>
</evidence>
<name>A0A418WYG7_9BURK</name>
<gene>
    <name evidence="1" type="ORF">D3870_03855</name>
</gene>
<protein>
    <submittedName>
        <fullName evidence="1">Uncharacterized protein</fullName>
    </submittedName>
</protein>
<dbReference type="GO" id="GO:0003676">
    <property type="term" value="F:nucleic acid binding"/>
    <property type="evidence" value="ECO:0007669"/>
    <property type="project" value="InterPro"/>
</dbReference>
<dbReference type="OrthoDB" id="6820978at2"/>
<dbReference type="SUPFAM" id="SSF52980">
    <property type="entry name" value="Restriction endonuclease-like"/>
    <property type="match status" value="1"/>
</dbReference>
<sequence>MGNSRAVSRLKTLYQRQQNPSWDASYVPGILATPKEAPSISRAYTLTPSKLAGREVHLLSTAERDAALLGLYHPAIIGLQEQRMLSPGPTTHPLWTFPNIDRSALPPLKGVIDVAERLNVLDVLPRIVVPHPERTGERMPLIYPWCGDLLWAIVRPDGRTDCINWSIKDKRQNFMRPGPTRFGKLRPSDFIRKVLARHEVEAAYYANANIRTVQIAGEEIDSHVAANLRQLFLHHRRQLFITDNQRAEILHRFQSALAHGITPAEVITVLAERGRYSVDQCRSAFYQAIWENKLKVDLFQPILINCPMRPEIEDVTVKYAKWFDVTP</sequence>
<proteinExistence type="predicted"/>
<evidence type="ECO:0000313" key="1">
    <source>
        <dbReference type="EMBL" id="RJG05266.1"/>
    </source>
</evidence>
<dbReference type="InterPro" id="IPR011856">
    <property type="entry name" value="tRNA_endonuc-like_dom_sf"/>
</dbReference>
<accession>A0A418WYG7</accession>
<reference evidence="1 2" key="1">
    <citation type="submission" date="2018-09" db="EMBL/GenBank/DDBJ databases">
        <authorList>
            <person name="Zhu H."/>
        </authorList>
    </citation>
    <scope>NUCLEOTIDE SEQUENCE [LARGE SCALE GENOMIC DNA]</scope>
    <source>
        <strain evidence="1 2">K2R10-39</strain>
    </source>
</reference>
<dbReference type="RefSeq" id="WP_119736816.1">
    <property type="nucleotide sequence ID" value="NZ_QYUN01000002.1"/>
</dbReference>
<comment type="caution">
    <text evidence="1">The sequence shown here is derived from an EMBL/GenBank/DDBJ whole genome shotgun (WGS) entry which is preliminary data.</text>
</comment>
<organism evidence="1 2">
    <name type="scientific">Noviherbaspirillum cavernae</name>
    <dbReference type="NCBI Taxonomy" id="2320862"/>
    <lineage>
        <taxon>Bacteria</taxon>
        <taxon>Pseudomonadati</taxon>
        <taxon>Pseudomonadota</taxon>
        <taxon>Betaproteobacteria</taxon>
        <taxon>Burkholderiales</taxon>
        <taxon>Oxalobacteraceae</taxon>
        <taxon>Noviherbaspirillum</taxon>
    </lineage>
</organism>
<keyword evidence="2" id="KW-1185">Reference proteome</keyword>